<proteinExistence type="predicted"/>
<gene>
    <name evidence="5" type="ORF">PF004_g6681</name>
    <name evidence="6" type="ORF">PF008_g11757</name>
    <name evidence="4" type="ORF">PF010_g18516</name>
    <name evidence="3" type="ORF">PF011_g18898</name>
</gene>
<dbReference type="Proteomes" id="UP000488956">
    <property type="component" value="Unassembled WGS sequence"/>
</dbReference>
<evidence type="ECO:0000313" key="10">
    <source>
        <dbReference type="Proteomes" id="UP000488956"/>
    </source>
</evidence>
<dbReference type="InterPro" id="IPR025314">
    <property type="entry name" value="DUF4219"/>
</dbReference>
<evidence type="ECO:0000259" key="2">
    <source>
        <dbReference type="Pfam" id="PF13961"/>
    </source>
</evidence>
<evidence type="ECO:0000256" key="1">
    <source>
        <dbReference type="SAM" id="MobiDB-lite"/>
    </source>
</evidence>
<dbReference type="Pfam" id="PF13961">
    <property type="entry name" value="DUF4219"/>
    <property type="match status" value="1"/>
</dbReference>
<feature type="region of interest" description="Disordered" evidence="1">
    <location>
        <begin position="1"/>
        <end position="21"/>
    </location>
</feature>
<evidence type="ECO:0000313" key="7">
    <source>
        <dbReference type="Proteomes" id="UP000460718"/>
    </source>
</evidence>
<evidence type="ECO:0000313" key="3">
    <source>
        <dbReference type="EMBL" id="KAE8989127.1"/>
    </source>
</evidence>
<dbReference type="Proteomes" id="UP000486351">
    <property type="component" value="Unassembled WGS sequence"/>
</dbReference>
<dbReference type="Proteomes" id="UP000476176">
    <property type="component" value="Unassembled WGS sequence"/>
</dbReference>
<sequence length="95" mass="11486">MPDTKDKKEDKNTHHPPFDGDDFEMWMERIMLKLQRNGLWKYCESEVTEPEETKDADYSKLLTESRRTREYLYDGMPDKIMKTVKYESTPYRIIA</sequence>
<evidence type="ECO:0000313" key="8">
    <source>
        <dbReference type="Proteomes" id="UP000476176"/>
    </source>
</evidence>
<dbReference type="EMBL" id="QXFW01001550">
    <property type="protein sequence ID" value="KAE8989127.1"/>
    <property type="molecule type" value="Genomic_DNA"/>
</dbReference>
<dbReference type="AlphaFoldDB" id="A0A6A3J5N4"/>
<protein>
    <recommendedName>
        <fullName evidence="2">DUF4219 domain-containing protein</fullName>
    </recommendedName>
</protein>
<dbReference type="EMBL" id="QXFX01001418">
    <property type="protein sequence ID" value="KAE9090624.1"/>
    <property type="molecule type" value="Genomic_DNA"/>
</dbReference>
<dbReference type="Proteomes" id="UP000460718">
    <property type="component" value="Unassembled WGS sequence"/>
</dbReference>
<accession>A0A6A3J5N4</accession>
<name>A0A6A3J5N4_9STRA</name>
<evidence type="ECO:0000313" key="6">
    <source>
        <dbReference type="EMBL" id="KAE9339046.1"/>
    </source>
</evidence>
<dbReference type="EMBL" id="QXGC01000272">
    <property type="protein sequence ID" value="KAE9242279.1"/>
    <property type="molecule type" value="Genomic_DNA"/>
</dbReference>
<feature type="domain" description="DUF4219" evidence="2">
    <location>
        <begin position="18"/>
        <end position="44"/>
    </location>
</feature>
<evidence type="ECO:0000313" key="4">
    <source>
        <dbReference type="EMBL" id="KAE9090624.1"/>
    </source>
</evidence>
<organism evidence="3 7">
    <name type="scientific">Phytophthora fragariae</name>
    <dbReference type="NCBI Taxonomy" id="53985"/>
    <lineage>
        <taxon>Eukaryota</taxon>
        <taxon>Sar</taxon>
        <taxon>Stramenopiles</taxon>
        <taxon>Oomycota</taxon>
        <taxon>Peronosporomycetes</taxon>
        <taxon>Peronosporales</taxon>
        <taxon>Peronosporaceae</taxon>
        <taxon>Phytophthora</taxon>
    </lineage>
</organism>
<feature type="compositionally biased region" description="Basic and acidic residues" evidence="1">
    <location>
        <begin position="1"/>
        <end position="18"/>
    </location>
</feature>
<reference evidence="7 8" key="1">
    <citation type="submission" date="2018-09" db="EMBL/GenBank/DDBJ databases">
        <title>Genomic investigation of the strawberry pathogen Phytophthora fragariae indicates pathogenicity is determined by transcriptional variation in three key races.</title>
        <authorList>
            <person name="Adams T.M."/>
            <person name="Armitage A.D."/>
            <person name="Sobczyk M.K."/>
            <person name="Bates H.J."/>
            <person name="Dunwell J.M."/>
            <person name="Nellist C.F."/>
            <person name="Harrison R.J."/>
        </authorList>
    </citation>
    <scope>NUCLEOTIDE SEQUENCE [LARGE SCALE GENOMIC DNA]</scope>
    <source>
        <strain evidence="5 8">BC-23</strain>
        <strain evidence="6 9">NOV-77</strain>
        <strain evidence="4 10">ONT-3</strain>
        <strain evidence="3 7">SCRP245</strain>
    </source>
</reference>
<dbReference type="EMBL" id="QXFY01000640">
    <property type="protein sequence ID" value="KAE9339046.1"/>
    <property type="molecule type" value="Genomic_DNA"/>
</dbReference>
<evidence type="ECO:0000313" key="5">
    <source>
        <dbReference type="EMBL" id="KAE9242279.1"/>
    </source>
</evidence>
<comment type="caution">
    <text evidence="3">The sequence shown here is derived from an EMBL/GenBank/DDBJ whole genome shotgun (WGS) entry which is preliminary data.</text>
</comment>
<evidence type="ECO:0000313" key="9">
    <source>
        <dbReference type="Proteomes" id="UP000486351"/>
    </source>
</evidence>